<protein>
    <recommendedName>
        <fullName evidence="4">ABC transporter</fullName>
    </recommendedName>
</protein>
<feature type="transmembrane region" description="Helical" evidence="1">
    <location>
        <begin position="178"/>
        <end position="198"/>
    </location>
</feature>
<feature type="transmembrane region" description="Helical" evidence="1">
    <location>
        <begin position="62"/>
        <end position="92"/>
    </location>
</feature>
<name>A0ABS9Q931_9MICO</name>
<keyword evidence="1" id="KW-0812">Transmembrane</keyword>
<keyword evidence="3" id="KW-1185">Reference proteome</keyword>
<evidence type="ECO:0000256" key="1">
    <source>
        <dbReference type="SAM" id="Phobius"/>
    </source>
</evidence>
<accession>A0ABS9Q931</accession>
<dbReference type="RefSeq" id="WP_239266440.1">
    <property type="nucleotide sequence ID" value="NZ_JAKRCV010000089.1"/>
</dbReference>
<evidence type="ECO:0000313" key="2">
    <source>
        <dbReference type="EMBL" id="MCG7323623.1"/>
    </source>
</evidence>
<dbReference type="Proteomes" id="UP001521931">
    <property type="component" value="Unassembled WGS sequence"/>
</dbReference>
<keyword evidence="1" id="KW-0472">Membrane</keyword>
<organism evidence="2 3">
    <name type="scientific">Arsenicicoccus bolidensis</name>
    <dbReference type="NCBI Taxonomy" id="229480"/>
    <lineage>
        <taxon>Bacteria</taxon>
        <taxon>Bacillati</taxon>
        <taxon>Actinomycetota</taxon>
        <taxon>Actinomycetes</taxon>
        <taxon>Micrococcales</taxon>
        <taxon>Intrasporangiaceae</taxon>
        <taxon>Arsenicicoccus</taxon>
    </lineage>
</organism>
<reference evidence="2 3" key="1">
    <citation type="submission" date="2022-02" db="EMBL/GenBank/DDBJ databases">
        <title>Uncovering new skin microbiome diversity through culturing and metagenomics.</title>
        <authorList>
            <person name="Conlan S."/>
            <person name="Deming C."/>
            <person name="Nisc Comparative Sequencing Program N."/>
            <person name="Segre J.A."/>
        </authorList>
    </citation>
    <scope>NUCLEOTIDE SEQUENCE [LARGE SCALE GENOMIC DNA]</scope>
    <source>
        <strain evidence="2 3">ACRQZ</strain>
    </source>
</reference>
<evidence type="ECO:0000313" key="3">
    <source>
        <dbReference type="Proteomes" id="UP001521931"/>
    </source>
</evidence>
<comment type="caution">
    <text evidence="2">The sequence shown here is derived from an EMBL/GenBank/DDBJ whole genome shotgun (WGS) entry which is preliminary data.</text>
</comment>
<proteinExistence type="predicted"/>
<evidence type="ECO:0008006" key="4">
    <source>
        <dbReference type="Google" id="ProtNLM"/>
    </source>
</evidence>
<feature type="transmembrane region" description="Helical" evidence="1">
    <location>
        <begin position="150"/>
        <end position="171"/>
    </location>
</feature>
<keyword evidence="1" id="KW-1133">Transmembrane helix</keyword>
<sequence length="245" mass="25197">MNPWHVELLRLTRTPRLSALLAVCAFLGLAQPVFVAYGEQIIAALGGSGPSVRLPPPTTELALSGYLGQVASIGMLLAAGVTVAGCAVDAHYPLAVYYRTRTGLARQLLPRVVMSWAAVVVAFTVGLGCAVYETAILLEAPAGATVLRCWVAGSAYLSLVVAASALAAVVARGVLAGFATVAGTLMIGLPLLGMVPALRPWVPTPALPHITEALAGRPLTSALLGAALCLAIAVPAARRRPLPRR</sequence>
<gene>
    <name evidence="2" type="ORF">MHL29_17255</name>
</gene>
<dbReference type="EMBL" id="JAKRCV010000089">
    <property type="protein sequence ID" value="MCG7323623.1"/>
    <property type="molecule type" value="Genomic_DNA"/>
</dbReference>
<feature type="transmembrane region" description="Helical" evidence="1">
    <location>
        <begin position="218"/>
        <end position="237"/>
    </location>
</feature>
<feature type="transmembrane region" description="Helical" evidence="1">
    <location>
        <begin position="113"/>
        <end position="138"/>
    </location>
</feature>